<evidence type="ECO:0000313" key="3">
    <source>
        <dbReference type="Proteomes" id="UP001151079"/>
    </source>
</evidence>
<dbReference type="InterPro" id="IPR026414">
    <property type="entry name" value="ExosoTase_F-assoc_memb"/>
</dbReference>
<keyword evidence="1" id="KW-1133">Transmembrane helix</keyword>
<gene>
    <name evidence="2" type="ORF">OIU83_03400</name>
</gene>
<organism evidence="2 3">
    <name type="scientific">Flavobacterium shii</name>
    <dbReference type="NCBI Taxonomy" id="2987687"/>
    <lineage>
        <taxon>Bacteria</taxon>
        <taxon>Pseudomonadati</taxon>
        <taxon>Bacteroidota</taxon>
        <taxon>Flavobacteriia</taxon>
        <taxon>Flavobacteriales</taxon>
        <taxon>Flavobacteriaceae</taxon>
        <taxon>Flavobacterium</taxon>
    </lineage>
</organism>
<comment type="caution">
    <text evidence="2">The sequence shown here is derived from an EMBL/GenBank/DDBJ whole genome shotgun (WGS) entry which is preliminary data.</text>
</comment>
<accession>A0A9X2ZDB9</accession>
<dbReference type="EMBL" id="JAOZEW010000002">
    <property type="protein sequence ID" value="MCV9926676.1"/>
    <property type="molecule type" value="Genomic_DNA"/>
</dbReference>
<feature type="transmembrane region" description="Helical" evidence="1">
    <location>
        <begin position="119"/>
        <end position="142"/>
    </location>
</feature>
<feature type="transmembrane region" description="Helical" evidence="1">
    <location>
        <begin position="58"/>
        <end position="81"/>
    </location>
</feature>
<proteinExistence type="predicted"/>
<feature type="transmembrane region" description="Helical" evidence="1">
    <location>
        <begin position="93"/>
        <end position="113"/>
    </location>
</feature>
<name>A0A9X2ZDB9_9FLAO</name>
<dbReference type="Proteomes" id="UP001151079">
    <property type="component" value="Unassembled WGS sequence"/>
</dbReference>
<evidence type="ECO:0000313" key="2">
    <source>
        <dbReference type="EMBL" id="MCV9926676.1"/>
    </source>
</evidence>
<keyword evidence="3" id="KW-1185">Reference proteome</keyword>
<dbReference type="AlphaFoldDB" id="A0A9X2ZDB9"/>
<dbReference type="NCBIfam" id="TIGR04127">
    <property type="entry name" value="flavo_near_exo"/>
    <property type="match status" value="1"/>
</dbReference>
<dbReference type="RefSeq" id="WP_264204865.1">
    <property type="nucleotide sequence ID" value="NZ_JAOZEW010000002.1"/>
</dbReference>
<keyword evidence="1" id="KW-0812">Transmembrane</keyword>
<protein>
    <submittedName>
        <fullName evidence="2">Exosortase F system-associated protein</fullName>
    </submittedName>
</protein>
<evidence type="ECO:0000256" key="1">
    <source>
        <dbReference type="SAM" id="Phobius"/>
    </source>
</evidence>
<sequence length="147" mass="17585">MLNKLLQNKVRIISLIGLVLLLAIIRAFENQLFYDPFLSYFEGDYNKLPLPEFNSVKLFFGLLFRYSLNMILSLAIIYILFEEIDLVKFSTVLYVLFFIVLVIAFYSVLYFYTNKNNLILFYIRRFLIQPILILLFIPGFYYQKINK</sequence>
<keyword evidence="1" id="KW-0472">Membrane</keyword>
<reference evidence="2" key="1">
    <citation type="submission" date="2022-10" db="EMBL/GenBank/DDBJ databases">
        <title>Two novel species of Flavobacterium.</title>
        <authorList>
            <person name="Liu Q."/>
            <person name="Xin Y.-H."/>
        </authorList>
    </citation>
    <scope>NUCLEOTIDE SEQUENCE</scope>
    <source>
        <strain evidence="2">LS1R49</strain>
    </source>
</reference>